<evidence type="ECO:0008006" key="6">
    <source>
        <dbReference type="Google" id="ProtNLM"/>
    </source>
</evidence>
<evidence type="ECO:0000256" key="1">
    <source>
        <dbReference type="ARBA" id="ARBA00022729"/>
    </source>
</evidence>
<name>A0A917NZJ9_9ACTN</name>
<reference evidence="4" key="2">
    <citation type="submission" date="2020-09" db="EMBL/GenBank/DDBJ databases">
        <authorList>
            <person name="Sun Q."/>
            <person name="Ohkuma M."/>
        </authorList>
    </citation>
    <scope>NUCLEOTIDE SEQUENCE</scope>
    <source>
        <strain evidence="4">JCM 3086</strain>
    </source>
</reference>
<dbReference type="Pfam" id="PF13365">
    <property type="entry name" value="Trypsin_2"/>
    <property type="match status" value="1"/>
</dbReference>
<dbReference type="GO" id="GO:0006508">
    <property type="term" value="P:proteolysis"/>
    <property type="evidence" value="ECO:0007669"/>
    <property type="project" value="InterPro"/>
</dbReference>
<dbReference type="EMBL" id="BMQA01000030">
    <property type="protein sequence ID" value="GGJ44616.1"/>
    <property type="molecule type" value="Genomic_DNA"/>
</dbReference>
<dbReference type="SUPFAM" id="SSF50494">
    <property type="entry name" value="Trypsin-like serine proteases"/>
    <property type="match status" value="1"/>
</dbReference>
<dbReference type="GO" id="GO:0004252">
    <property type="term" value="F:serine-type endopeptidase activity"/>
    <property type="evidence" value="ECO:0007669"/>
    <property type="project" value="InterPro"/>
</dbReference>
<dbReference type="RefSeq" id="WP_189314836.1">
    <property type="nucleotide sequence ID" value="NZ_BMQA01000030.1"/>
</dbReference>
<dbReference type="InterPro" id="IPR043504">
    <property type="entry name" value="Peptidase_S1_PA_chymotrypsin"/>
</dbReference>
<dbReference type="InterPro" id="IPR009003">
    <property type="entry name" value="Peptidase_S1_PA"/>
</dbReference>
<keyword evidence="1 3" id="KW-0732">Signal</keyword>
<proteinExistence type="predicted"/>
<dbReference type="AlphaFoldDB" id="A0A917NZJ9"/>
<evidence type="ECO:0000313" key="5">
    <source>
        <dbReference type="Proteomes" id="UP000657574"/>
    </source>
</evidence>
<feature type="signal peptide" evidence="3">
    <location>
        <begin position="1"/>
        <end position="45"/>
    </location>
</feature>
<dbReference type="InterPro" id="IPR018114">
    <property type="entry name" value="TRYPSIN_HIS"/>
</dbReference>
<dbReference type="Proteomes" id="UP000657574">
    <property type="component" value="Unassembled WGS sequence"/>
</dbReference>
<dbReference type="Gene3D" id="2.40.10.10">
    <property type="entry name" value="Trypsin-like serine proteases"/>
    <property type="match status" value="2"/>
</dbReference>
<protein>
    <recommendedName>
        <fullName evidence="6">Serine protease</fullName>
    </recommendedName>
</protein>
<feature type="region of interest" description="Disordered" evidence="2">
    <location>
        <begin position="1"/>
        <end position="22"/>
    </location>
</feature>
<gene>
    <name evidence="4" type="ORF">GCM10010121_064790</name>
</gene>
<dbReference type="InterPro" id="IPR050966">
    <property type="entry name" value="Glutamyl_endopeptidase"/>
</dbReference>
<keyword evidence="5" id="KW-1185">Reference proteome</keyword>
<comment type="caution">
    <text evidence="4">The sequence shown here is derived from an EMBL/GenBank/DDBJ whole genome shotgun (WGS) entry which is preliminary data.</text>
</comment>
<evidence type="ECO:0000256" key="3">
    <source>
        <dbReference type="SAM" id="SignalP"/>
    </source>
</evidence>
<feature type="chain" id="PRO_5037180298" description="Serine protease" evidence="3">
    <location>
        <begin position="46"/>
        <end position="269"/>
    </location>
</feature>
<accession>A0A917NZJ9</accession>
<feature type="compositionally biased region" description="Low complexity" evidence="2">
    <location>
        <begin position="7"/>
        <end position="19"/>
    </location>
</feature>
<dbReference type="PROSITE" id="PS00134">
    <property type="entry name" value="TRYPSIN_HIS"/>
    <property type="match status" value="1"/>
</dbReference>
<organism evidence="4 5">
    <name type="scientific">Streptomyces brasiliensis</name>
    <dbReference type="NCBI Taxonomy" id="1954"/>
    <lineage>
        <taxon>Bacteria</taxon>
        <taxon>Bacillati</taxon>
        <taxon>Actinomycetota</taxon>
        <taxon>Actinomycetes</taxon>
        <taxon>Kitasatosporales</taxon>
        <taxon>Streptomycetaceae</taxon>
        <taxon>Streptomyces</taxon>
    </lineage>
</organism>
<evidence type="ECO:0000313" key="4">
    <source>
        <dbReference type="EMBL" id="GGJ44616.1"/>
    </source>
</evidence>
<dbReference type="PANTHER" id="PTHR15462">
    <property type="entry name" value="SERINE PROTEASE"/>
    <property type="match status" value="1"/>
</dbReference>
<reference evidence="4" key="1">
    <citation type="journal article" date="2014" name="Int. J. Syst. Evol. Microbiol.">
        <title>Complete genome sequence of Corynebacterium casei LMG S-19264T (=DSM 44701T), isolated from a smear-ripened cheese.</title>
        <authorList>
            <consortium name="US DOE Joint Genome Institute (JGI-PGF)"/>
            <person name="Walter F."/>
            <person name="Albersmeier A."/>
            <person name="Kalinowski J."/>
            <person name="Ruckert C."/>
        </authorList>
    </citation>
    <scope>NUCLEOTIDE SEQUENCE</scope>
    <source>
        <strain evidence="4">JCM 3086</strain>
    </source>
</reference>
<evidence type="ECO:0000256" key="2">
    <source>
        <dbReference type="SAM" id="MobiDB-lite"/>
    </source>
</evidence>
<sequence length="269" mass="27299">MKRTSRTSRSPGRTARASGTSGTSPAAFFAAMVLLAATSSSVAAADDGPGPFGVTASAVASARSLRVGALFDADRRQSLAGGHFCTASVVHSRRRDLVVTAAHCVDGDGSDLLFVPGYRDGQAPRGVWKVGKRFLPDGWAEGRDEDSDVAFAAVDELDGRNIEDVVGGNRVATGTATGATAVTVTGYPDSLDAPINCTNKPSARSSTQQRIDCPGFTSGTSGSPWVNGDGEVVGVLGGHEQGGSTADTSYSVVLGPGTAELYADTANGA</sequence>